<evidence type="ECO:0000313" key="3">
    <source>
        <dbReference type="Proteomes" id="UP000659124"/>
    </source>
</evidence>
<feature type="transmembrane region" description="Helical" evidence="1">
    <location>
        <begin position="79"/>
        <end position="100"/>
    </location>
</feature>
<accession>A0ABR7TW79</accession>
<keyword evidence="1" id="KW-0812">Transmembrane</keyword>
<dbReference type="RefSeq" id="WP_188091830.1">
    <property type="nucleotide sequence ID" value="NZ_JACVFC010000006.1"/>
</dbReference>
<sequence length="483" mass="54246">MENKAYKYILILQVILVTVLLGIPWMASNFGAIHLGLAGFRISSYYELLTLPFGLLYRMDNLSHIFPAGDAQESICDIFVSPLVWLLTSYLWGGLLFAFVRFIRKKTDTIIPPENFWKKVFLSNLLISLVAFSFIFILKSEREISITPISEDAFCIKAYLFCLVAIIGSFMLGILWWLISRLWPNYRLVSIILSAVTITGMLTVIYGVYDLVAYVGYTTIDHVSPEVAAAAEDLTNSINGEFGAPSSLLSESSTPLEPDEPEAGDILWGGPQPHRDSIKAALQFICYDQLELGKYHGSPDDLILYWGMGIRSLFAQADPATRADALSQFGTSTLSPAVDVFAFTSRNGQRLKACFSQFGRLLPEVLPVAVYRRSLAAWYRDNLVATHDYLKTIPHYRDSLKTLYTKMFVAPEELEPQAETYINDIAWAGSLRSIDDALDRGDQQSNRLAVWMVSFWARRYAEGNAAEVYTILRRIGDLYGGTE</sequence>
<evidence type="ECO:0000256" key="1">
    <source>
        <dbReference type="SAM" id="Phobius"/>
    </source>
</evidence>
<feature type="transmembrane region" description="Helical" evidence="1">
    <location>
        <begin position="120"/>
        <end position="138"/>
    </location>
</feature>
<dbReference type="EMBL" id="JACVFC010000006">
    <property type="protein sequence ID" value="MBC9934741.1"/>
    <property type="molecule type" value="Genomic_DNA"/>
</dbReference>
<dbReference type="Proteomes" id="UP000659124">
    <property type="component" value="Unassembled WGS sequence"/>
</dbReference>
<evidence type="ECO:0000313" key="2">
    <source>
        <dbReference type="EMBL" id="MBC9934741.1"/>
    </source>
</evidence>
<keyword evidence="3" id="KW-1185">Reference proteome</keyword>
<feature type="transmembrane region" description="Helical" evidence="1">
    <location>
        <begin position="6"/>
        <end position="27"/>
    </location>
</feature>
<protein>
    <submittedName>
        <fullName evidence="2">Uncharacterized protein</fullName>
    </submittedName>
</protein>
<feature type="transmembrane region" description="Helical" evidence="1">
    <location>
        <begin position="186"/>
        <end position="209"/>
    </location>
</feature>
<comment type="caution">
    <text evidence="2">The sequence shown here is derived from an EMBL/GenBank/DDBJ whole genome shotgun (WGS) entry which is preliminary data.</text>
</comment>
<feature type="transmembrane region" description="Helical" evidence="1">
    <location>
        <begin position="158"/>
        <end position="179"/>
    </location>
</feature>
<keyword evidence="1" id="KW-1133">Transmembrane helix</keyword>
<name>A0ABR7TW79_9BACT</name>
<gene>
    <name evidence="2" type="ORF">ICL07_30470</name>
</gene>
<organism evidence="2 3">
    <name type="scientific">Chitinophaga qingshengii</name>
    <dbReference type="NCBI Taxonomy" id="1569794"/>
    <lineage>
        <taxon>Bacteria</taxon>
        <taxon>Pseudomonadati</taxon>
        <taxon>Bacteroidota</taxon>
        <taxon>Chitinophagia</taxon>
        <taxon>Chitinophagales</taxon>
        <taxon>Chitinophagaceae</taxon>
        <taxon>Chitinophaga</taxon>
    </lineage>
</organism>
<keyword evidence="1" id="KW-0472">Membrane</keyword>
<proteinExistence type="predicted"/>
<reference evidence="2 3" key="1">
    <citation type="submission" date="2020-09" db="EMBL/GenBank/DDBJ databases">
        <title>Genome sequences of type strains of Chitinophaga qingshengii and Chitinophaga varians.</title>
        <authorList>
            <person name="Kittiwongwattana C."/>
        </authorList>
    </citation>
    <scope>NUCLEOTIDE SEQUENCE [LARGE SCALE GENOMIC DNA]</scope>
    <source>
        <strain evidence="2 3">JCM 30026</strain>
    </source>
</reference>